<reference evidence="2 3" key="1">
    <citation type="submission" date="2018-11" db="EMBL/GenBank/DDBJ databases">
        <title>Genome sequence of Apiotrichum porosum DSM 27194.</title>
        <authorList>
            <person name="Aliyu H."/>
            <person name="Gorte O."/>
            <person name="Ochsenreither K."/>
        </authorList>
    </citation>
    <scope>NUCLEOTIDE SEQUENCE [LARGE SCALE GENOMIC DNA]</scope>
    <source>
        <strain evidence="2 3">DSM 27194</strain>
    </source>
</reference>
<protein>
    <submittedName>
        <fullName evidence="2">Uncharacterized protein</fullName>
    </submittedName>
</protein>
<dbReference type="EMBL" id="RSCE01000005">
    <property type="protein sequence ID" value="RSH82433.1"/>
    <property type="molecule type" value="Genomic_DNA"/>
</dbReference>
<proteinExistence type="predicted"/>
<accession>A0A427XUA9</accession>
<evidence type="ECO:0000313" key="3">
    <source>
        <dbReference type="Proteomes" id="UP000279236"/>
    </source>
</evidence>
<gene>
    <name evidence="2" type="ORF">EHS24_007402</name>
</gene>
<feature type="region of interest" description="Disordered" evidence="1">
    <location>
        <begin position="55"/>
        <end position="80"/>
    </location>
</feature>
<comment type="caution">
    <text evidence="2">The sequence shown here is derived from an EMBL/GenBank/DDBJ whole genome shotgun (WGS) entry which is preliminary data.</text>
</comment>
<evidence type="ECO:0000256" key="1">
    <source>
        <dbReference type="SAM" id="MobiDB-lite"/>
    </source>
</evidence>
<keyword evidence="3" id="KW-1185">Reference proteome</keyword>
<name>A0A427XUA9_9TREE</name>
<sequence length="94" mass="10014">MSTPVGLLPPRPLGISIFNSLPFQDATNTVFSTSALSFTGLDGFTSDSLSMSLPGNMSALGESSRRSSSPPMVRPVQRACDQCHTRKVKVRDAV</sequence>
<dbReference type="GeneID" id="39591945"/>
<evidence type="ECO:0000313" key="2">
    <source>
        <dbReference type="EMBL" id="RSH82433.1"/>
    </source>
</evidence>
<dbReference type="Proteomes" id="UP000279236">
    <property type="component" value="Unassembled WGS sequence"/>
</dbReference>
<dbReference type="RefSeq" id="XP_028476665.1">
    <property type="nucleotide sequence ID" value="XM_028622772.1"/>
</dbReference>
<dbReference type="AlphaFoldDB" id="A0A427XUA9"/>
<organism evidence="2 3">
    <name type="scientific">Apiotrichum porosum</name>
    <dbReference type="NCBI Taxonomy" id="105984"/>
    <lineage>
        <taxon>Eukaryota</taxon>
        <taxon>Fungi</taxon>
        <taxon>Dikarya</taxon>
        <taxon>Basidiomycota</taxon>
        <taxon>Agaricomycotina</taxon>
        <taxon>Tremellomycetes</taxon>
        <taxon>Trichosporonales</taxon>
        <taxon>Trichosporonaceae</taxon>
        <taxon>Apiotrichum</taxon>
    </lineage>
</organism>